<sequence length="67" mass="7404">MSYVLAEALALHRKGQQLGQQFYIFPPGINPNDFSNLDVLPLFQQESVPVKVNDLLGLADDYLIASA</sequence>
<reference evidence="1" key="2">
    <citation type="journal article" date="2022" name="Microbiol. Resour. Announc.">
        <title>Metagenome Sequencing to Explore Phylogenomics of Terrestrial Cyanobacteria.</title>
        <authorList>
            <person name="Ward R.D."/>
            <person name="Stajich J.E."/>
            <person name="Johansen J.R."/>
            <person name="Huntemann M."/>
            <person name="Clum A."/>
            <person name="Foster B."/>
            <person name="Foster B."/>
            <person name="Roux S."/>
            <person name="Palaniappan K."/>
            <person name="Varghese N."/>
            <person name="Mukherjee S."/>
            <person name="Reddy T.B.K."/>
            <person name="Daum C."/>
            <person name="Copeland A."/>
            <person name="Chen I.A."/>
            <person name="Ivanova N.N."/>
            <person name="Kyrpides N.C."/>
            <person name="Shapiro N."/>
            <person name="Eloe-Fadrosh E.A."/>
            <person name="Pietrasiak N."/>
        </authorList>
    </citation>
    <scope>NUCLEOTIDE SEQUENCE</scope>
    <source>
        <strain evidence="1">CPER-KK1</strain>
    </source>
</reference>
<dbReference type="EMBL" id="JAHHIF010000060">
    <property type="protein sequence ID" value="MBW4548368.1"/>
    <property type="molecule type" value="Genomic_DNA"/>
</dbReference>
<comment type="caution">
    <text evidence="1">The sequence shown here is derived from an EMBL/GenBank/DDBJ whole genome shotgun (WGS) entry which is preliminary data.</text>
</comment>
<evidence type="ECO:0000313" key="2">
    <source>
        <dbReference type="Proteomes" id="UP000753908"/>
    </source>
</evidence>
<reference evidence="1" key="1">
    <citation type="submission" date="2021-05" db="EMBL/GenBank/DDBJ databases">
        <authorList>
            <person name="Pietrasiak N."/>
            <person name="Ward R."/>
            <person name="Stajich J.E."/>
            <person name="Kurbessoian T."/>
        </authorList>
    </citation>
    <scope>NUCLEOTIDE SEQUENCE</scope>
    <source>
        <strain evidence="1">CPER-KK1</strain>
    </source>
</reference>
<accession>A0A951UCF1</accession>
<name>A0A951UCF1_9CYAN</name>
<dbReference type="Proteomes" id="UP000753908">
    <property type="component" value="Unassembled WGS sequence"/>
</dbReference>
<proteinExistence type="predicted"/>
<organism evidence="1 2">
    <name type="scientific">Symplocastrum torsivum CPER-KK1</name>
    <dbReference type="NCBI Taxonomy" id="450513"/>
    <lineage>
        <taxon>Bacteria</taxon>
        <taxon>Bacillati</taxon>
        <taxon>Cyanobacteriota</taxon>
        <taxon>Cyanophyceae</taxon>
        <taxon>Oscillatoriophycideae</taxon>
        <taxon>Oscillatoriales</taxon>
        <taxon>Microcoleaceae</taxon>
        <taxon>Symplocastrum</taxon>
    </lineage>
</organism>
<gene>
    <name evidence="1" type="ORF">KME25_28610</name>
</gene>
<evidence type="ECO:0000313" key="1">
    <source>
        <dbReference type="EMBL" id="MBW4548368.1"/>
    </source>
</evidence>
<dbReference type="AlphaFoldDB" id="A0A951UCF1"/>
<protein>
    <submittedName>
        <fullName evidence="1">Uncharacterized protein</fullName>
    </submittedName>
</protein>